<dbReference type="InterPro" id="IPR001129">
    <property type="entry name" value="Membr-assoc_MAPEG"/>
</dbReference>
<dbReference type="GO" id="GO:0016020">
    <property type="term" value="C:membrane"/>
    <property type="evidence" value="ECO:0007669"/>
    <property type="project" value="UniProtKB-SubCell"/>
</dbReference>
<name>A0A9W6ZQ02_9STRA</name>
<comment type="caution">
    <text evidence="6">The sequence shown here is derived from an EMBL/GenBank/DDBJ whole genome shotgun (WGS) entry which is preliminary data.</text>
</comment>
<dbReference type="PANTHER" id="PTHR10250:SF26">
    <property type="entry name" value="GLUTATHIONE S-TRANSFERASE 3, MITOCHONDRIAL"/>
    <property type="match status" value="1"/>
</dbReference>
<dbReference type="PANTHER" id="PTHR10250">
    <property type="entry name" value="MICROSOMAL GLUTATHIONE S-TRANSFERASE"/>
    <property type="match status" value="1"/>
</dbReference>
<keyword evidence="7" id="KW-1185">Reference proteome</keyword>
<evidence type="ECO:0000256" key="5">
    <source>
        <dbReference type="SAM" id="Phobius"/>
    </source>
</evidence>
<keyword evidence="2 5" id="KW-0812">Transmembrane</keyword>
<dbReference type="GO" id="GO:0006691">
    <property type="term" value="P:leukotriene metabolic process"/>
    <property type="evidence" value="ECO:0007669"/>
    <property type="project" value="UniProtKB-ARBA"/>
</dbReference>
<comment type="subcellular location">
    <subcellularLocation>
        <location evidence="1">Membrane</location>
        <topology evidence="1">Multi-pass membrane protein</topology>
    </subcellularLocation>
</comment>
<dbReference type="GO" id="GO:0004602">
    <property type="term" value="F:glutathione peroxidase activity"/>
    <property type="evidence" value="ECO:0007669"/>
    <property type="project" value="TreeGrafter"/>
</dbReference>
<dbReference type="Gene3D" id="1.20.120.550">
    <property type="entry name" value="Membrane associated eicosanoid/glutathione metabolism-like domain"/>
    <property type="match status" value="1"/>
</dbReference>
<dbReference type="InterPro" id="IPR050997">
    <property type="entry name" value="MAPEG"/>
</dbReference>
<feature type="transmembrane region" description="Helical" evidence="5">
    <location>
        <begin position="125"/>
        <end position="149"/>
    </location>
</feature>
<proteinExistence type="predicted"/>
<reference evidence="6" key="1">
    <citation type="submission" date="2022-07" db="EMBL/GenBank/DDBJ databases">
        <title>Genome analysis of Parmales, a sister group of diatoms, reveals the evolutionary specialization of diatoms from phago-mixotrophs to photoautotrophs.</title>
        <authorList>
            <person name="Ban H."/>
            <person name="Sato S."/>
            <person name="Yoshikawa S."/>
            <person name="Kazumasa Y."/>
            <person name="Nakamura Y."/>
            <person name="Ichinomiya M."/>
            <person name="Saitoh K."/>
            <person name="Sato N."/>
            <person name="Blanc-Mathieu R."/>
            <person name="Endo H."/>
            <person name="Kuwata A."/>
            <person name="Ogata H."/>
        </authorList>
    </citation>
    <scope>NUCLEOTIDE SEQUENCE</scope>
</reference>
<evidence type="ECO:0000256" key="3">
    <source>
        <dbReference type="ARBA" id="ARBA00022989"/>
    </source>
</evidence>
<dbReference type="AlphaFoldDB" id="A0A9W6ZQ02"/>
<keyword evidence="4 5" id="KW-0472">Membrane</keyword>
<organism evidence="6 7">
    <name type="scientific">Triparma retinervis</name>
    <dbReference type="NCBI Taxonomy" id="2557542"/>
    <lineage>
        <taxon>Eukaryota</taxon>
        <taxon>Sar</taxon>
        <taxon>Stramenopiles</taxon>
        <taxon>Ochrophyta</taxon>
        <taxon>Bolidophyceae</taxon>
        <taxon>Parmales</taxon>
        <taxon>Triparmaceae</taxon>
        <taxon>Triparma</taxon>
    </lineage>
</organism>
<evidence type="ECO:0000256" key="4">
    <source>
        <dbReference type="ARBA" id="ARBA00023136"/>
    </source>
</evidence>
<dbReference type="Proteomes" id="UP001165082">
    <property type="component" value="Unassembled WGS sequence"/>
</dbReference>
<feature type="transmembrane region" description="Helical" evidence="5">
    <location>
        <begin position="175"/>
        <end position="197"/>
    </location>
</feature>
<dbReference type="GO" id="GO:0004364">
    <property type="term" value="F:glutathione transferase activity"/>
    <property type="evidence" value="ECO:0007669"/>
    <property type="project" value="TreeGrafter"/>
</dbReference>
<dbReference type="GO" id="GO:0005635">
    <property type="term" value="C:nuclear envelope"/>
    <property type="evidence" value="ECO:0007669"/>
    <property type="project" value="TreeGrafter"/>
</dbReference>
<dbReference type="SUPFAM" id="SSF161084">
    <property type="entry name" value="MAPEG domain-like"/>
    <property type="match status" value="1"/>
</dbReference>
<accession>A0A9W6ZQ02</accession>
<feature type="transmembrane region" description="Helical" evidence="5">
    <location>
        <begin position="47"/>
        <end position="68"/>
    </location>
</feature>
<protein>
    <submittedName>
        <fullName evidence="6">Uncharacterized protein</fullName>
    </submittedName>
</protein>
<sequence length="199" mass="21919">MVQTTKLLAHSFFLAGVLPYVELNFLPHDPTFSFLTSPSSLGLQRSASIGLATHVIAGLWITLWGLMVGSKRSIYKEKARKDGEENVDERYSLPNLYVPGCTPHSKAFNCVQRSHQQIFETLGQFITANIIATMHFPASASAAAIVWFVGRVTWAKGYAASEGVPSRRYDSPFAYGIWTGYLASVILAVVTCARIIMGW</sequence>
<evidence type="ECO:0000256" key="1">
    <source>
        <dbReference type="ARBA" id="ARBA00004141"/>
    </source>
</evidence>
<dbReference type="Pfam" id="PF01124">
    <property type="entry name" value="MAPEG"/>
    <property type="match status" value="1"/>
</dbReference>
<gene>
    <name evidence="6" type="ORF">TrRE_jg2203</name>
</gene>
<evidence type="ECO:0000313" key="6">
    <source>
        <dbReference type="EMBL" id="GMH55976.1"/>
    </source>
</evidence>
<dbReference type="EMBL" id="BRXZ01004841">
    <property type="protein sequence ID" value="GMH55976.1"/>
    <property type="molecule type" value="Genomic_DNA"/>
</dbReference>
<keyword evidence="3 5" id="KW-1133">Transmembrane helix</keyword>
<dbReference type="GO" id="GO:0005783">
    <property type="term" value="C:endoplasmic reticulum"/>
    <property type="evidence" value="ECO:0007669"/>
    <property type="project" value="TreeGrafter"/>
</dbReference>
<dbReference type="InterPro" id="IPR023352">
    <property type="entry name" value="MAPEG-like_dom_sf"/>
</dbReference>
<dbReference type="OrthoDB" id="410651at2759"/>
<evidence type="ECO:0000313" key="7">
    <source>
        <dbReference type="Proteomes" id="UP001165082"/>
    </source>
</evidence>
<evidence type="ECO:0000256" key="2">
    <source>
        <dbReference type="ARBA" id="ARBA00022692"/>
    </source>
</evidence>